<accession>A0A4Z0RAW4</accession>
<dbReference type="RefSeq" id="WP_135545916.1">
    <property type="nucleotide sequence ID" value="NZ_SPQQ01000002.1"/>
</dbReference>
<feature type="domain" description="N-acetyltransferase" evidence="1">
    <location>
        <begin position="2"/>
        <end position="150"/>
    </location>
</feature>
<gene>
    <name evidence="2" type="ORF">E4K67_06765</name>
</gene>
<proteinExistence type="predicted"/>
<dbReference type="Gene3D" id="3.40.630.30">
    <property type="match status" value="1"/>
</dbReference>
<dbReference type="GO" id="GO:0016747">
    <property type="term" value="F:acyltransferase activity, transferring groups other than amino-acyl groups"/>
    <property type="evidence" value="ECO:0007669"/>
    <property type="project" value="InterPro"/>
</dbReference>
<keyword evidence="2" id="KW-0808">Transferase</keyword>
<dbReference type="Pfam" id="PF13527">
    <property type="entry name" value="Acetyltransf_9"/>
    <property type="match status" value="1"/>
</dbReference>
<dbReference type="OrthoDB" id="1986015at2"/>
<evidence type="ECO:0000313" key="2">
    <source>
        <dbReference type="EMBL" id="TGE39419.1"/>
    </source>
</evidence>
<dbReference type="SUPFAM" id="SSF55729">
    <property type="entry name" value="Acyl-CoA N-acyltransferases (Nat)"/>
    <property type="match status" value="1"/>
</dbReference>
<comment type="caution">
    <text evidence="2">The sequence shown here is derived from an EMBL/GenBank/DDBJ whole genome shotgun (WGS) entry which is preliminary data.</text>
</comment>
<name>A0A4Z0RAW4_9FIRM</name>
<evidence type="ECO:0000259" key="1">
    <source>
        <dbReference type="PROSITE" id="PS51186"/>
    </source>
</evidence>
<dbReference type="InterPro" id="IPR016181">
    <property type="entry name" value="Acyl_CoA_acyltransferase"/>
</dbReference>
<dbReference type="Proteomes" id="UP000298460">
    <property type="component" value="Unassembled WGS sequence"/>
</dbReference>
<reference evidence="2 3" key="1">
    <citation type="submission" date="2019-03" db="EMBL/GenBank/DDBJ databases">
        <title>Draft Genome Sequence of Desulfosporosinus fructosivorans Strain 63.6F, Isolated from Marine Sediment in the Baltic Sea.</title>
        <authorList>
            <person name="Hausmann B."/>
            <person name="Vandieken V."/>
            <person name="Pjevac P."/>
            <person name="Schreck K."/>
            <person name="Herbold C.W."/>
            <person name="Loy A."/>
        </authorList>
    </citation>
    <scope>NUCLEOTIDE SEQUENCE [LARGE SCALE GENOMIC DNA]</scope>
    <source>
        <strain evidence="2 3">63.6F</strain>
    </source>
</reference>
<sequence length="295" mass="34063">MHEIRLAQKGETVRQKEIWKLCFGDSDSYIDFYYANRYKEDETAVLLHDGEIAAMLTMIPVRTVTPDKRSYNTVMFYAIATHPKYQNLGFATHLMDFSNQCLMARNNELSVLVPASRQLYDYYHKQGYQEEFYIREALLSHDRVECLPIYRACQCTISSITPQEYNRRRNIQLSGRLFISYNDEDIAYQQKLSQQSGTDIYALDIEDIQGCLTVERISSEKVLIKEILLPEGFMNVAIRQIVQQLPAKEYVLRTPSHLGGELGGTIRPFGMSKVSRESDLLITPEDQGYLGFAFD</sequence>
<protein>
    <submittedName>
        <fullName evidence="2">GNAT family N-acetyltransferase</fullName>
    </submittedName>
</protein>
<dbReference type="InterPro" id="IPR000182">
    <property type="entry name" value="GNAT_dom"/>
</dbReference>
<keyword evidence="3" id="KW-1185">Reference proteome</keyword>
<evidence type="ECO:0000313" key="3">
    <source>
        <dbReference type="Proteomes" id="UP000298460"/>
    </source>
</evidence>
<organism evidence="2 3">
    <name type="scientific">Desulfosporosinus fructosivorans</name>
    <dbReference type="NCBI Taxonomy" id="2018669"/>
    <lineage>
        <taxon>Bacteria</taxon>
        <taxon>Bacillati</taxon>
        <taxon>Bacillota</taxon>
        <taxon>Clostridia</taxon>
        <taxon>Eubacteriales</taxon>
        <taxon>Desulfitobacteriaceae</taxon>
        <taxon>Desulfosporosinus</taxon>
    </lineage>
</organism>
<dbReference type="AlphaFoldDB" id="A0A4Z0RAW4"/>
<dbReference type="EMBL" id="SPQQ01000002">
    <property type="protein sequence ID" value="TGE39419.1"/>
    <property type="molecule type" value="Genomic_DNA"/>
</dbReference>
<dbReference type="CDD" id="cd04301">
    <property type="entry name" value="NAT_SF"/>
    <property type="match status" value="1"/>
</dbReference>
<dbReference type="PROSITE" id="PS51186">
    <property type="entry name" value="GNAT"/>
    <property type="match status" value="1"/>
</dbReference>